<dbReference type="InterPro" id="IPR020288">
    <property type="entry name" value="Sheath_initiator"/>
</dbReference>
<comment type="caution">
    <text evidence="1">The sequence shown here is derived from an EMBL/GenBank/DDBJ whole genome shotgun (WGS) entry which is preliminary data.</text>
</comment>
<name>A0A430J7G1_9BACL</name>
<dbReference type="Proteomes" id="UP000276128">
    <property type="component" value="Unassembled WGS sequence"/>
</dbReference>
<protein>
    <submittedName>
        <fullName evidence="1">DUF2634 domain-containing protein</fullName>
    </submittedName>
</protein>
<dbReference type="Pfam" id="PF10934">
    <property type="entry name" value="Sheath_initiator"/>
    <property type="match status" value="1"/>
</dbReference>
<gene>
    <name evidence="1" type="ORF">EJQ19_25000</name>
</gene>
<evidence type="ECO:0000313" key="2">
    <source>
        <dbReference type="Proteomes" id="UP000276128"/>
    </source>
</evidence>
<accession>A0A430J7G1</accession>
<organism evidence="1 2">
    <name type="scientific">Paenibacillus whitsoniae</name>
    <dbReference type="NCBI Taxonomy" id="2496558"/>
    <lineage>
        <taxon>Bacteria</taxon>
        <taxon>Bacillati</taxon>
        <taxon>Bacillota</taxon>
        <taxon>Bacilli</taxon>
        <taxon>Bacillales</taxon>
        <taxon>Paenibacillaceae</taxon>
        <taxon>Paenibacillus</taxon>
    </lineage>
</organism>
<reference evidence="1 2" key="1">
    <citation type="submission" date="2018-12" db="EMBL/GenBank/DDBJ databases">
        <title>Bacillus ochoae sp. nov., Paenibacillus whitsoniae sp. nov., Paenibacillus spiritus sp. nov. Isolated from the Mars Exploration Rover during spacecraft assembly.</title>
        <authorList>
            <person name="Seuylemezian A."/>
            <person name="Vaishampayan P."/>
        </authorList>
    </citation>
    <scope>NUCLEOTIDE SEQUENCE [LARGE SCALE GENOMIC DNA]</scope>
    <source>
        <strain evidence="1 2">MER 54</strain>
    </source>
</reference>
<sequence length="141" mass="15639">MAGIFPFMDIPSEVKSQQTLGVFRELAWDFDNNKLILIDGAPVTVERTEALKVWIYKTLSTPRYRYAGYSWNYGTELEQLIGSSFTSGAKQAEAERMVREALLVSPYITGVANVSFDIETGGLLKITAMVNTIYGEVAVSV</sequence>
<dbReference type="RefSeq" id="WP_126143956.1">
    <property type="nucleotide sequence ID" value="NZ_RXHU01000082.1"/>
</dbReference>
<dbReference type="EMBL" id="RXHU01000082">
    <property type="protein sequence ID" value="RTE05484.1"/>
    <property type="molecule type" value="Genomic_DNA"/>
</dbReference>
<evidence type="ECO:0000313" key="1">
    <source>
        <dbReference type="EMBL" id="RTE05484.1"/>
    </source>
</evidence>
<dbReference type="AlphaFoldDB" id="A0A430J7G1"/>
<dbReference type="OrthoDB" id="89089at2"/>
<keyword evidence="2" id="KW-1185">Reference proteome</keyword>
<proteinExistence type="predicted"/>